<feature type="non-terminal residue" evidence="2">
    <location>
        <position position="1"/>
    </location>
</feature>
<feature type="compositionally biased region" description="Basic residues" evidence="1">
    <location>
        <begin position="247"/>
        <end position="256"/>
    </location>
</feature>
<feature type="compositionally biased region" description="Basic and acidic residues" evidence="1">
    <location>
        <begin position="311"/>
        <end position="320"/>
    </location>
</feature>
<feature type="compositionally biased region" description="Low complexity" evidence="1">
    <location>
        <begin position="377"/>
        <end position="398"/>
    </location>
</feature>
<feature type="compositionally biased region" description="Basic residues" evidence="1">
    <location>
        <begin position="427"/>
        <end position="441"/>
    </location>
</feature>
<feature type="region of interest" description="Disordered" evidence="1">
    <location>
        <begin position="131"/>
        <end position="484"/>
    </location>
</feature>
<feature type="compositionally biased region" description="Low complexity" evidence="1">
    <location>
        <begin position="447"/>
        <end position="467"/>
    </location>
</feature>
<reference evidence="2" key="1">
    <citation type="submission" date="2020-02" db="EMBL/GenBank/DDBJ databases">
        <authorList>
            <person name="Meier V. D."/>
        </authorList>
    </citation>
    <scope>NUCLEOTIDE SEQUENCE</scope>
    <source>
        <strain evidence="2">AVDCRST_MAG64</strain>
    </source>
</reference>
<name>A0A6J4NN24_9BACT</name>
<sequence>AFLRARHVLVGAGQPRAVRVPEAAPRAARGVRRRLAVPLAALGHQGRDPARPDEGHDLDLRGPARRHAVRRAAPVHLQAALVRPAHARLVPDALHVVVHQRPGLLGRPVRHHRQRHPLGRALLPRPRLLQRLGGLPRPGGRHLHRRPDLRPTVPARDPDEPPAPHVGLRPPPARLRADQALRRVPPHRLHAARPGRRVLDDRGLADRRLAARQRRQEARDGHPHALRRARPDRHDHPLQVGGGNRVPVRRRLRPVRHQVDEDRDPALLPDRHRARVHGHAHDRDRHRRDRHQDGDRRFRPRARPVARVPRQRREPPDRPRAGAAVVWVGAVRPGHRQGRLAGARPDHQAERRRRRDVGPHALDQRHRRRRGADDRGPAAAVAAARPRAARVVGPPAGRARGRVRDPADAAHGRQHAERDGEPDLHRRDRRARGARRPRRGAGRAGAGRDAACPAAGDAPAAQRAVRAPRPRCGPRAGHRARRQL</sequence>
<feature type="compositionally biased region" description="Basic and acidic residues" evidence="1">
    <location>
        <begin position="402"/>
        <end position="426"/>
    </location>
</feature>
<gene>
    <name evidence="2" type="ORF">AVDCRST_MAG64-1129</name>
</gene>
<evidence type="ECO:0000256" key="1">
    <source>
        <dbReference type="SAM" id="MobiDB-lite"/>
    </source>
</evidence>
<feature type="compositionally biased region" description="Pro residues" evidence="1">
    <location>
        <begin position="161"/>
        <end position="173"/>
    </location>
</feature>
<organism evidence="2">
    <name type="scientific">uncultured Phycisphaerae bacterium</name>
    <dbReference type="NCBI Taxonomy" id="904963"/>
    <lineage>
        <taxon>Bacteria</taxon>
        <taxon>Pseudomonadati</taxon>
        <taxon>Planctomycetota</taxon>
        <taxon>Phycisphaerae</taxon>
        <taxon>environmental samples</taxon>
    </lineage>
</organism>
<feature type="non-terminal residue" evidence="2">
    <location>
        <position position="484"/>
    </location>
</feature>
<evidence type="ECO:0000313" key="2">
    <source>
        <dbReference type="EMBL" id="CAA9389809.1"/>
    </source>
</evidence>
<protein>
    <submittedName>
        <fullName evidence="2">Uncharacterized protein</fullName>
    </submittedName>
</protein>
<feature type="compositionally biased region" description="Low complexity" evidence="1">
    <location>
        <begin position="321"/>
        <end position="332"/>
    </location>
</feature>
<feature type="compositionally biased region" description="Basic and acidic residues" evidence="1">
    <location>
        <begin position="197"/>
        <end position="223"/>
    </location>
</feature>
<dbReference type="AlphaFoldDB" id="A0A6J4NN24"/>
<dbReference type="EMBL" id="CADCUQ010000261">
    <property type="protein sequence ID" value="CAA9389809.1"/>
    <property type="molecule type" value="Genomic_DNA"/>
</dbReference>
<accession>A0A6J4NN24</accession>
<feature type="compositionally biased region" description="Basic residues" evidence="1">
    <location>
        <begin position="184"/>
        <end position="196"/>
    </location>
</feature>
<proteinExistence type="predicted"/>
<feature type="compositionally biased region" description="Basic residues" evidence="1">
    <location>
        <begin position="272"/>
        <end position="289"/>
    </location>
</feature>